<dbReference type="GO" id="GO:0019005">
    <property type="term" value="C:SCF ubiquitin ligase complex"/>
    <property type="evidence" value="ECO:0007669"/>
    <property type="project" value="TreeGrafter"/>
</dbReference>
<dbReference type="InterPro" id="IPR032675">
    <property type="entry name" value="LRR_dom_sf"/>
</dbReference>
<dbReference type="AlphaFoldDB" id="A0AAE1D681"/>
<keyword evidence="4" id="KW-1185">Reference proteome</keyword>
<feature type="region of interest" description="Disordered" evidence="1">
    <location>
        <begin position="351"/>
        <end position="378"/>
    </location>
</feature>
<dbReference type="Gene3D" id="3.80.10.10">
    <property type="entry name" value="Ribonuclease Inhibitor"/>
    <property type="match status" value="3"/>
</dbReference>
<accession>A0AAE1D681</accession>
<sequence length="853" mass="93081">MLVPSLRELLRGLVAELIVQEGSPCLALDLAASHLLLALDQGAWGSESKAILDRVVQRYPQRLTTRIVLALLPSNTTAINLKECPLVTAECINLIIKRCPHLQSLDLTGNAELDFNEIHLFQEKRRAVHSSLAQVSLEDCYVSNHIVQALLRNAPMLLSLNIARCPITDTVFLMNETKQLAREGGLQHASLSTGYDSQLQSVDVTGCGEFSSTGVRHLCTLCGPSLAVLNMSWTKVDSTTLVYLCGLGLPAVVQFYLSLEEEVPEVRLSRKPHKGGKMRCEALLDILTQFEQIAAQLRVENQLPALLKDGRNELQGHVSDKDQSASNVLADSSCVSPTHSKLLSENNQSGSANCFAPGQENAFEDSGHPVSPHIYKDDSCDSAEALDHSHSDLYASEDLNNECRHESQSRNESVSSGSSPNIQNCLPGGEQDTLDKNKSSQDSLQTKSSISAAVPKISQTQTKDADISSTVSSRTEPFFIPNIRELCVSGTVFSDAPASHHCLRRFLESNPGLTTLRLMGGLNGQSVTDEVLGQVTETSQELKHMSVEGCVHLTTAGVAGLAACKHLEHLDLTGVAFIEDAGLVHLAKKLEFTGLLIAETQVQNKGLKTLASQPGSHKLQELELSWCEDLEDDEGLNAVACNCSGLRRLILRECDLSTKTMDLIAANCHNLTELSLACCDISIVCDESVVLLSENLAFLEVIDLSWNSNLTNVSVHALLTNCDYLRIANLSGLKRITAEPFAGLIAVPDELLEFLDVKHKEWESDESTKISLSDLPCLPHRSTVYATHLVDLQLQYSDFVQDQVLNDIVAITLGSIKIMDYYGSEVTISEGVVEAYVMDLFYKRCYRGTTAST</sequence>
<evidence type="ECO:0000256" key="1">
    <source>
        <dbReference type="SAM" id="MobiDB-lite"/>
    </source>
</evidence>
<feature type="compositionally biased region" description="Polar residues" evidence="1">
    <location>
        <begin position="440"/>
        <end position="471"/>
    </location>
</feature>
<dbReference type="SUPFAM" id="SSF52047">
    <property type="entry name" value="RNI-like"/>
    <property type="match status" value="2"/>
</dbReference>
<proteinExistence type="predicted"/>
<dbReference type="InterPro" id="IPR057207">
    <property type="entry name" value="FBXL15_LRR"/>
</dbReference>
<evidence type="ECO:0000259" key="2">
    <source>
        <dbReference type="Pfam" id="PF25372"/>
    </source>
</evidence>
<evidence type="ECO:0000313" key="4">
    <source>
        <dbReference type="Proteomes" id="UP001283361"/>
    </source>
</evidence>
<dbReference type="SMART" id="SM00367">
    <property type="entry name" value="LRR_CC"/>
    <property type="match status" value="7"/>
</dbReference>
<dbReference type="PANTHER" id="PTHR13318">
    <property type="entry name" value="PARTNER OF PAIRED, ISOFORM B-RELATED"/>
    <property type="match status" value="1"/>
</dbReference>
<dbReference type="InterPro" id="IPR001611">
    <property type="entry name" value="Leu-rich_rpt"/>
</dbReference>
<feature type="region of interest" description="Disordered" evidence="1">
    <location>
        <begin position="401"/>
        <end position="471"/>
    </location>
</feature>
<dbReference type="Pfam" id="PF13516">
    <property type="entry name" value="LRR_6"/>
    <property type="match status" value="1"/>
</dbReference>
<dbReference type="PANTHER" id="PTHR13318:SF95">
    <property type="entry name" value="F-BOX PROTEIN YLR352W"/>
    <property type="match status" value="1"/>
</dbReference>
<feature type="domain" description="F-box/LRR-repeat protein 15-like leucin rich repeat" evidence="2">
    <location>
        <begin position="523"/>
        <end position="693"/>
    </location>
</feature>
<feature type="compositionally biased region" description="Polar residues" evidence="1">
    <location>
        <begin position="410"/>
        <end position="424"/>
    </location>
</feature>
<dbReference type="Proteomes" id="UP001283361">
    <property type="component" value="Unassembled WGS sequence"/>
</dbReference>
<dbReference type="GO" id="GO:0031146">
    <property type="term" value="P:SCF-dependent proteasomal ubiquitin-dependent protein catabolic process"/>
    <property type="evidence" value="ECO:0007669"/>
    <property type="project" value="TreeGrafter"/>
</dbReference>
<protein>
    <recommendedName>
        <fullName evidence="2">F-box/LRR-repeat protein 15-like leucin rich repeat domain-containing protein</fullName>
    </recommendedName>
</protein>
<reference evidence="3" key="1">
    <citation type="journal article" date="2023" name="G3 (Bethesda)">
        <title>A reference genome for the long-term kleptoplast-retaining sea slug Elysia crispata morphotype clarki.</title>
        <authorList>
            <person name="Eastman K.E."/>
            <person name="Pendleton A.L."/>
            <person name="Shaikh M.A."/>
            <person name="Suttiyut T."/>
            <person name="Ogas R."/>
            <person name="Tomko P."/>
            <person name="Gavelis G."/>
            <person name="Widhalm J.R."/>
            <person name="Wisecaver J.H."/>
        </authorList>
    </citation>
    <scope>NUCLEOTIDE SEQUENCE</scope>
    <source>
        <strain evidence="3">ECLA1</strain>
    </source>
</reference>
<gene>
    <name evidence="3" type="ORF">RRG08_004117</name>
</gene>
<evidence type="ECO:0000313" key="3">
    <source>
        <dbReference type="EMBL" id="KAK3758295.1"/>
    </source>
</evidence>
<dbReference type="InterPro" id="IPR006553">
    <property type="entry name" value="Leu-rich_rpt_Cys-con_subtyp"/>
</dbReference>
<dbReference type="EMBL" id="JAWDGP010005274">
    <property type="protein sequence ID" value="KAK3758295.1"/>
    <property type="molecule type" value="Genomic_DNA"/>
</dbReference>
<comment type="caution">
    <text evidence="3">The sequence shown here is derived from an EMBL/GenBank/DDBJ whole genome shotgun (WGS) entry which is preliminary data.</text>
</comment>
<name>A0AAE1D681_9GAST</name>
<dbReference type="Pfam" id="PF25372">
    <property type="entry name" value="DUF7885"/>
    <property type="match status" value="1"/>
</dbReference>
<organism evidence="3 4">
    <name type="scientific">Elysia crispata</name>
    <name type="common">lettuce slug</name>
    <dbReference type="NCBI Taxonomy" id="231223"/>
    <lineage>
        <taxon>Eukaryota</taxon>
        <taxon>Metazoa</taxon>
        <taxon>Spiralia</taxon>
        <taxon>Lophotrochozoa</taxon>
        <taxon>Mollusca</taxon>
        <taxon>Gastropoda</taxon>
        <taxon>Heterobranchia</taxon>
        <taxon>Euthyneura</taxon>
        <taxon>Panpulmonata</taxon>
        <taxon>Sacoglossa</taxon>
        <taxon>Placobranchoidea</taxon>
        <taxon>Plakobranchidae</taxon>
        <taxon>Elysia</taxon>
    </lineage>
</organism>